<evidence type="ECO:0000313" key="3">
    <source>
        <dbReference type="Proteomes" id="UP001174936"/>
    </source>
</evidence>
<keyword evidence="3" id="KW-1185">Reference proteome</keyword>
<feature type="signal peptide" evidence="1">
    <location>
        <begin position="1"/>
        <end position="21"/>
    </location>
</feature>
<proteinExistence type="predicted"/>
<evidence type="ECO:0000256" key="1">
    <source>
        <dbReference type="SAM" id="SignalP"/>
    </source>
</evidence>
<sequence>MKFTSLTMAALAGLNFSPASASFFIYWSQDTVSGTGAYLYYFFRGHPSCNDVLNARAYTESDDVSKIQGVVCDGRGCSNGKFEEVQRLEMNTNFGHYTIYKDRGFGLFDVQNRNLGTCRPTREHTFTCGAPFGMSGITMFFCDSSVNP</sequence>
<protein>
    <submittedName>
        <fullName evidence="2">Uncharacterized protein</fullName>
    </submittedName>
</protein>
<name>A0AA40CRF9_9PEZI</name>
<feature type="chain" id="PRO_5041304109" evidence="1">
    <location>
        <begin position="22"/>
        <end position="148"/>
    </location>
</feature>
<comment type="caution">
    <text evidence="2">The sequence shown here is derived from an EMBL/GenBank/DDBJ whole genome shotgun (WGS) entry which is preliminary data.</text>
</comment>
<dbReference type="Proteomes" id="UP001174936">
    <property type="component" value="Unassembled WGS sequence"/>
</dbReference>
<keyword evidence="1" id="KW-0732">Signal</keyword>
<dbReference type="EMBL" id="JAULSV010000003">
    <property type="protein sequence ID" value="KAK0648515.1"/>
    <property type="molecule type" value="Genomic_DNA"/>
</dbReference>
<organism evidence="2 3">
    <name type="scientific">Cercophora newfieldiana</name>
    <dbReference type="NCBI Taxonomy" id="92897"/>
    <lineage>
        <taxon>Eukaryota</taxon>
        <taxon>Fungi</taxon>
        <taxon>Dikarya</taxon>
        <taxon>Ascomycota</taxon>
        <taxon>Pezizomycotina</taxon>
        <taxon>Sordariomycetes</taxon>
        <taxon>Sordariomycetidae</taxon>
        <taxon>Sordariales</taxon>
        <taxon>Lasiosphaeriaceae</taxon>
        <taxon>Cercophora</taxon>
    </lineage>
</organism>
<gene>
    <name evidence="2" type="ORF">B0T16DRAFT_325589</name>
</gene>
<reference evidence="2" key="1">
    <citation type="submission" date="2023-06" db="EMBL/GenBank/DDBJ databases">
        <title>Genome-scale phylogeny and comparative genomics of the fungal order Sordariales.</title>
        <authorList>
            <consortium name="Lawrence Berkeley National Laboratory"/>
            <person name="Hensen N."/>
            <person name="Bonometti L."/>
            <person name="Westerberg I."/>
            <person name="Brannstrom I.O."/>
            <person name="Guillou S."/>
            <person name="Cros-Aarteil S."/>
            <person name="Calhoun S."/>
            <person name="Haridas S."/>
            <person name="Kuo A."/>
            <person name="Mondo S."/>
            <person name="Pangilinan J."/>
            <person name="Riley R."/>
            <person name="Labutti K."/>
            <person name="Andreopoulos B."/>
            <person name="Lipzen A."/>
            <person name="Chen C."/>
            <person name="Yanf M."/>
            <person name="Daum C."/>
            <person name="Ng V."/>
            <person name="Clum A."/>
            <person name="Steindorff A."/>
            <person name="Ohm R."/>
            <person name="Martin F."/>
            <person name="Silar P."/>
            <person name="Natvig D."/>
            <person name="Lalanne C."/>
            <person name="Gautier V."/>
            <person name="Ament-Velasquez S.L."/>
            <person name="Kruys A."/>
            <person name="Hutchinson M.I."/>
            <person name="Powell A.J."/>
            <person name="Barry K."/>
            <person name="Miller A.N."/>
            <person name="Grigoriev I.V."/>
            <person name="Debuchy R."/>
            <person name="Gladieux P."/>
            <person name="Thoren M.H."/>
            <person name="Johannesson H."/>
        </authorList>
    </citation>
    <scope>NUCLEOTIDE SEQUENCE</scope>
    <source>
        <strain evidence="2">SMH2532-1</strain>
    </source>
</reference>
<evidence type="ECO:0000313" key="2">
    <source>
        <dbReference type="EMBL" id="KAK0648515.1"/>
    </source>
</evidence>
<accession>A0AA40CRF9</accession>
<dbReference type="AlphaFoldDB" id="A0AA40CRF9"/>